<evidence type="ECO:0000313" key="3">
    <source>
        <dbReference type="WBParaSite" id="PSU_v2.g18789.t1"/>
    </source>
</evidence>
<dbReference type="InterPro" id="IPR036397">
    <property type="entry name" value="RNaseH_sf"/>
</dbReference>
<accession>A0A914YIY6</accession>
<dbReference type="InterPro" id="IPR012337">
    <property type="entry name" value="RNaseH-like_sf"/>
</dbReference>
<evidence type="ECO:0000259" key="1">
    <source>
        <dbReference type="Pfam" id="PF01612"/>
    </source>
</evidence>
<organism evidence="2 3">
    <name type="scientific">Panagrolaimus superbus</name>
    <dbReference type="NCBI Taxonomy" id="310955"/>
    <lineage>
        <taxon>Eukaryota</taxon>
        <taxon>Metazoa</taxon>
        <taxon>Ecdysozoa</taxon>
        <taxon>Nematoda</taxon>
        <taxon>Chromadorea</taxon>
        <taxon>Rhabditida</taxon>
        <taxon>Tylenchina</taxon>
        <taxon>Panagrolaimomorpha</taxon>
        <taxon>Panagrolaimoidea</taxon>
        <taxon>Panagrolaimidae</taxon>
        <taxon>Panagrolaimus</taxon>
    </lineage>
</organism>
<dbReference type="Pfam" id="PF01612">
    <property type="entry name" value="DNA_pol_A_exo1"/>
    <property type="match status" value="1"/>
</dbReference>
<protein>
    <submittedName>
        <fullName evidence="3">3'-5' exonuclease domain-containing protein</fullName>
    </submittedName>
</protein>
<sequence length="688" mass="80136">MEHVYDNCFSQNPKTCGYTFNLLLHIHQPESKSKKLKINSRVKILLNSQENVSKGEEWQKICNFGCEIFENETENVHQKDDIDSASPKLVDDIVAKIHKAVLNHSFDAEYIKEFYVKCPKDLLRVATMELICKIHGLPQTMNDTDECIEEICHGFEVHVNGSDDELAVFNQAIPKKLWKKCITVALSQNPKTCEYAFNLLLHIREPETKKLKASIYSRIKSLFNSQETVSKGEEWIQTFNLDRKILGIKDETKTVRPIITDPIYPRVIDDAVGQIHKDVVNHSFDVECIAESYENCPKNALRLFTMELIIKIHESLSTIKDSDSLFIIQTILLQFQAFLKGKTNDLIKEIRDGFVSDKIWDKCFQIIVYYNLTVCSAAIDLLFHIREPETVERNFLIYDNIRNLLLNKDKFNEGIEWIQIFNLDLEKLKFKKNISLNINENVEVERKETVKIQDDNNDAATSSSQILYSDFPEDYNLITIKTATDFYYFVNEYLIQSKSKPIGIYIEQYEKKAVLLQLSTDEWMCLLEIPELLKKLSPKQWKNFFKTLFGPDFTLVGFAFRNDLEFLCNTFSFFSTLLQECRAKVLCLQKLSNELIKDEKFEKMFLEKPKNGCDLAALTKDILDYDLDKSQRQSNYIYKRPLPQFQKIYAVSDSLLCVLIKDEIEKRLKKEAGYTVAEDLMKKSFVSY</sequence>
<dbReference type="Proteomes" id="UP000887577">
    <property type="component" value="Unplaced"/>
</dbReference>
<dbReference type="GO" id="GO:0003676">
    <property type="term" value="F:nucleic acid binding"/>
    <property type="evidence" value="ECO:0007669"/>
    <property type="project" value="InterPro"/>
</dbReference>
<feature type="domain" description="3'-5' exonuclease" evidence="1">
    <location>
        <begin position="505"/>
        <end position="668"/>
    </location>
</feature>
<name>A0A914YIY6_9BILA</name>
<dbReference type="InterPro" id="IPR002562">
    <property type="entry name" value="3'-5'_exonuclease_dom"/>
</dbReference>
<dbReference type="GO" id="GO:0008408">
    <property type="term" value="F:3'-5' exonuclease activity"/>
    <property type="evidence" value="ECO:0007669"/>
    <property type="project" value="InterPro"/>
</dbReference>
<dbReference type="PANTHER" id="PTHR47765:SF2">
    <property type="entry name" value="EXONUCLEASE MUT-7 HOMOLOG"/>
    <property type="match status" value="1"/>
</dbReference>
<dbReference type="GO" id="GO:0006139">
    <property type="term" value="P:nucleobase-containing compound metabolic process"/>
    <property type="evidence" value="ECO:0007669"/>
    <property type="project" value="InterPro"/>
</dbReference>
<dbReference type="InterPro" id="IPR052408">
    <property type="entry name" value="Exonuclease_MUT-7-like"/>
</dbReference>
<dbReference type="WBParaSite" id="PSU_v2.g18789.t1">
    <property type="protein sequence ID" value="PSU_v2.g18789.t1"/>
    <property type="gene ID" value="PSU_v2.g18789"/>
</dbReference>
<dbReference type="Gene3D" id="3.30.420.10">
    <property type="entry name" value="Ribonuclease H-like superfamily/Ribonuclease H"/>
    <property type="match status" value="1"/>
</dbReference>
<dbReference type="SUPFAM" id="SSF53098">
    <property type="entry name" value="Ribonuclease H-like"/>
    <property type="match status" value="1"/>
</dbReference>
<keyword evidence="2" id="KW-1185">Reference proteome</keyword>
<dbReference type="AlphaFoldDB" id="A0A914YIY6"/>
<reference evidence="3" key="1">
    <citation type="submission" date="2022-11" db="UniProtKB">
        <authorList>
            <consortium name="WormBaseParasite"/>
        </authorList>
    </citation>
    <scope>IDENTIFICATION</scope>
</reference>
<dbReference type="PANTHER" id="PTHR47765">
    <property type="entry name" value="3'-5' EXONUCLEASE DOMAIN-CONTAINING PROTEIN"/>
    <property type="match status" value="1"/>
</dbReference>
<proteinExistence type="predicted"/>
<evidence type="ECO:0000313" key="2">
    <source>
        <dbReference type="Proteomes" id="UP000887577"/>
    </source>
</evidence>